<comment type="caution">
    <text evidence="2">The sequence shown here is derived from an EMBL/GenBank/DDBJ whole genome shotgun (WGS) entry which is preliminary data.</text>
</comment>
<evidence type="ECO:0000256" key="1">
    <source>
        <dbReference type="SAM" id="MobiDB-lite"/>
    </source>
</evidence>
<name>A0A2T5G8I5_9BACL</name>
<dbReference type="AlphaFoldDB" id="A0A2T5G8I5"/>
<dbReference type="EMBL" id="PEBW01000002">
    <property type="protein sequence ID" value="PTQ52490.1"/>
    <property type="molecule type" value="Genomic_DNA"/>
</dbReference>
<feature type="region of interest" description="Disordered" evidence="1">
    <location>
        <begin position="1"/>
        <end position="37"/>
    </location>
</feature>
<accession>A0A2T5G8I5</accession>
<protein>
    <submittedName>
        <fullName evidence="2">Uncharacterized protein</fullName>
    </submittedName>
</protein>
<dbReference type="Proteomes" id="UP000244016">
    <property type="component" value="Unassembled WGS sequence"/>
</dbReference>
<organism evidence="2 3">
    <name type="scientific">Brockia lithotrophica</name>
    <dbReference type="NCBI Taxonomy" id="933949"/>
    <lineage>
        <taxon>Bacteria</taxon>
        <taxon>Bacillati</taxon>
        <taxon>Bacillota</taxon>
        <taxon>Bacilli</taxon>
        <taxon>Bacillales</taxon>
        <taxon>Bacillales Family X. Incertae Sedis</taxon>
        <taxon>Brockia</taxon>
    </lineage>
</organism>
<proteinExistence type="predicted"/>
<gene>
    <name evidence="2" type="ORF">BLITH_0669</name>
</gene>
<evidence type="ECO:0000313" key="3">
    <source>
        <dbReference type="Proteomes" id="UP000244016"/>
    </source>
</evidence>
<evidence type="ECO:0000313" key="2">
    <source>
        <dbReference type="EMBL" id="PTQ52490.1"/>
    </source>
</evidence>
<sequence>MRERASARAQARRGCTRPSPRPGKRGTSARAPRRGCA</sequence>
<reference evidence="2 3" key="1">
    <citation type="submission" date="2017-08" db="EMBL/GenBank/DDBJ databases">
        <title>Burning lignite coal seam in the remote Altai Mountains harbors a hydrogen-driven thermophilic microbial community.</title>
        <authorList>
            <person name="Kadnikov V.V."/>
            <person name="Mardanov A.V."/>
            <person name="Ivasenko D."/>
            <person name="Beletsky A.V."/>
            <person name="Karnachuk O.V."/>
            <person name="Ravin N.V."/>
        </authorList>
    </citation>
    <scope>NUCLEOTIDE SEQUENCE [LARGE SCALE GENOMIC DNA]</scope>
    <source>
        <strain evidence="2">AL31</strain>
    </source>
</reference>